<dbReference type="InterPro" id="IPR050557">
    <property type="entry name" value="RTX_toxin/Mannuronan_C5-epim"/>
</dbReference>
<dbReference type="PROSITE" id="PS00330">
    <property type="entry name" value="HEMOLYSIN_CALCIUM"/>
    <property type="match status" value="3"/>
</dbReference>
<sequence>MSTVSAIIHTGLGNSYYAYIPEFDYGFQINSIDYYSAGPTYGGVPSSVAGGFVFQGKLGHNDALYFSDGKNTTVIEYAEDGSAIGEPHAFLEFAGESVFLDYYEDPLYITNGSAPPTELISTDVVDYKIVGDSLYVWTNGDIVRVNQDRTTQVVYDNDAAGALSGLHIRGMFEFNGELWVRASSGNDNDFYRYDPGSGVFSEMNVAENSGGDSLYYRDSYVTDGLMFSWFYHRDYGRELYVSDGTSGSFSRVLDINVGTGSSYVSSSKPSAALGNSLIFIADDGSTDDEELWVSDGTAGGTFALTGTGTTFGAYGSYRAQMQATDELVFFTGYSSTGPELYVTDGTLEGTQTVLDLPLSNAGNIRFLGGWNNGLLFSSSDMDGSALWYSDGTAAGTFVLHNPSPDTNQFNVEITFAGFAELDVENLAPRRIDGTAGADRLVGSLLKEEVYGLAGNDTIIGGAGADIIDGGEGSDTADYSASSGGVAVNLAAGYANGGDATGDTLTSIENLTGTNFNDTLRGDDGGNIISGGQGRDILDGQGGLDTVDYSTSSAGVAVNLGVNYAGGGDATGDRISNFERIRGSEHDDRLVGSDAGNRLFGGAGNDFLDGGGSGDLLYGEGGNDILVGGAGADFVDGGVGKDTADYSSSSAGVAINLKVGYANGGDATGDTLTSIENLIGSNYNDTLRGDEGNNVLAGGLGRDLLDGQGGLDTADYSTSSAGVAINLAAGYASGGEATGDTLTSIENLTGTNFNDTLRGDDSGNIISGGQGRDILDGQGGLDTVDYSTSSAGVAVNLGVNYAGGGDATGDRISNFERIRGSEHDDRLVGSDAGNRLFGGAGNDFLDGGGSGDLLYGEGGNDILVGGAGADFVDGGVGKDTADYSSSSAGVAINLKVGYANGGDATGDTLTSIENLIGSNYNDTLRGDEGNNVLAGGLGRDLLDGQGGLDTADYSTSSAGVAINLAAGYASGGDATGDTLASIENITGSGNGDVLRGDEGENTIEGGQGNDILTGNGSSDTFVFKDNDGHDRITDFDTAADLVELSGIAGFGSFTDVQAALTQDGSDTVLDFGDGQTIRFDDTFVNSLTSDDFSFL</sequence>
<organism evidence="3 4">
    <name type="scientific">Roseibium sediminicola</name>
    <dbReference type="NCBI Taxonomy" id="2933272"/>
    <lineage>
        <taxon>Bacteria</taxon>
        <taxon>Pseudomonadati</taxon>
        <taxon>Pseudomonadota</taxon>
        <taxon>Alphaproteobacteria</taxon>
        <taxon>Hyphomicrobiales</taxon>
        <taxon>Stappiaceae</taxon>
        <taxon>Roseibium</taxon>
    </lineage>
</organism>
<name>A0ABT0GSX9_9HYPH</name>
<dbReference type="PRINTS" id="PR00313">
    <property type="entry name" value="CABNDNGRPT"/>
</dbReference>
<comment type="caution">
    <text evidence="3">The sequence shown here is derived from an EMBL/GenBank/DDBJ whole genome shotgun (WGS) entry which is preliminary data.</text>
</comment>
<gene>
    <name evidence="3" type="ORF">M0H32_07255</name>
</gene>
<evidence type="ECO:0000313" key="3">
    <source>
        <dbReference type="EMBL" id="MCK7611950.1"/>
    </source>
</evidence>
<dbReference type="InterPro" id="IPR018511">
    <property type="entry name" value="Hemolysin-typ_Ca-bd_CS"/>
</dbReference>
<dbReference type="InterPro" id="IPR001343">
    <property type="entry name" value="Hemolysn_Ca-bd"/>
</dbReference>
<evidence type="ECO:0000256" key="1">
    <source>
        <dbReference type="ARBA" id="ARBA00004613"/>
    </source>
</evidence>
<protein>
    <recommendedName>
        <fullName evidence="5">Ca2+-binding RTX toxin-like protein</fullName>
    </recommendedName>
</protein>
<dbReference type="SUPFAM" id="SSF51120">
    <property type="entry name" value="beta-Roll"/>
    <property type="match status" value="4"/>
</dbReference>
<keyword evidence="2" id="KW-0964">Secreted</keyword>
<comment type="subcellular location">
    <subcellularLocation>
        <location evidence="1">Secreted</location>
    </subcellularLocation>
</comment>
<dbReference type="PANTHER" id="PTHR38340">
    <property type="entry name" value="S-LAYER PROTEIN"/>
    <property type="match status" value="1"/>
</dbReference>
<dbReference type="InterPro" id="IPR011049">
    <property type="entry name" value="Serralysin-like_metalloprot_C"/>
</dbReference>
<evidence type="ECO:0000313" key="4">
    <source>
        <dbReference type="Proteomes" id="UP001431221"/>
    </source>
</evidence>
<accession>A0ABT0GSX9</accession>
<dbReference type="PANTHER" id="PTHR38340:SF1">
    <property type="entry name" value="S-LAYER PROTEIN"/>
    <property type="match status" value="1"/>
</dbReference>
<proteinExistence type="predicted"/>
<keyword evidence="4" id="KW-1185">Reference proteome</keyword>
<reference evidence="3" key="1">
    <citation type="submission" date="2022-04" db="EMBL/GenBank/DDBJ databases">
        <title>Roseibium sp. CAU 1639 isolated from mud.</title>
        <authorList>
            <person name="Kim W."/>
        </authorList>
    </citation>
    <scope>NUCLEOTIDE SEQUENCE</scope>
    <source>
        <strain evidence="3">CAU 1639</strain>
    </source>
</reference>
<evidence type="ECO:0008006" key="5">
    <source>
        <dbReference type="Google" id="ProtNLM"/>
    </source>
</evidence>
<dbReference type="Gene3D" id="2.150.10.10">
    <property type="entry name" value="Serralysin-like metalloprotease, C-terminal"/>
    <property type="match status" value="8"/>
</dbReference>
<dbReference type="EMBL" id="JALNMJ010000004">
    <property type="protein sequence ID" value="MCK7611950.1"/>
    <property type="molecule type" value="Genomic_DNA"/>
</dbReference>
<dbReference type="RefSeq" id="WP_248152683.1">
    <property type="nucleotide sequence ID" value="NZ_JALNMJ010000004.1"/>
</dbReference>
<evidence type="ECO:0000256" key="2">
    <source>
        <dbReference type="ARBA" id="ARBA00022525"/>
    </source>
</evidence>
<dbReference type="Proteomes" id="UP001431221">
    <property type="component" value="Unassembled WGS sequence"/>
</dbReference>
<dbReference type="Pfam" id="PF00353">
    <property type="entry name" value="HemolysinCabind"/>
    <property type="match status" value="8"/>
</dbReference>